<protein>
    <submittedName>
        <fullName evidence="1">Uncharacterized protein</fullName>
    </submittedName>
</protein>
<dbReference type="EMBL" id="FOFU01000004">
    <property type="protein sequence ID" value="SEQ44072.1"/>
    <property type="molecule type" value="Genomic_DNA"/>
</dbReference>
<gene>
    <name evidence="1" type="ORF">SAMN04487977_104251</name>
</gene>
<organism evidence="1 2">
    <name type="scientific">Treponema bryantii</name>
    <dbReference type="NCBI Taxonomy" id="163"/>
    <lineage>
        <taxon>Bacteria</taxon>
        <taxon>Pseudomonadati</taxon>
        <taxon>Spirochaetota</taxon>
        <taxon>Spirochaetia</taxon>
        <taxon>Spirochaetales</taxon>
        <taxon>Treponemataceae</taxon>
        <taxon>Treponema</taxon>
    </lineage>
</organism>
<dbReference type="RefSeq" id="WP_074643314.1">
    <property type="nucleotide sequence ID" value="NZ_FOFU01000004.1"/>
</dbReference>
<dbReference type="STRING" id="163.SAMN04487775_11361"/>
<evidence type="ECO:0000313" key="1">
    <source>
        <dbReference type="EMBL" id="SEQ44072.1"/>
    </source>
</evidence>
<name>A0A1H9G1N4_9SPIR</name>
<accession>A0A1H9G1N4</accession>
<evidence type="ECO:0000313" key="2">
    <source>
        <dbReference type="Proteomes" id="UP000182360"/>
    </source>
</evidence>
<keyword evidence="2" id="KW-1185">Reference proteome</keyword>
<reference evidence="1 2" key="1">
    <citation type="submission" date="2016-10" db="EMBL/GenBank/DDBJ databases">
        <authorList>
            <person name="de Groot N.N."/>
        </authorList>
    </citation>
    <scope>NUCLEOTIDE SEQUENCE [LARGE SCALE GENOMIC DNA]</scope>
    <source>
        <strain evidence="1 2">B25</strain>
    </source>
</reference>
<proteinExistence type="predicted"/>
<dbReference type="OrthoDB" id="1426301at2"/>
<dbReference type="Proteomes" id="UP000182360">
    <property type="component" value="Unassembled WGS sequence"/>
</dbReference>
<sequence length="272" mass="32023">MNYELLSPDTLTEHLKDRRLELLNLLNLKLKAQKNLPQGHLRIEQKKGARAPQFYHFTNPSDTHGKYIPASQQTLARRLAQKDYDHKLIKILRQQLSVIEKLLQITENRITSLYTKSCPARQKLITPVTLSDLQYIEEWQNITWQPRPFADNAPEFFTARGEQVRSKSEVIIADTLTRHNIPYRYEYPLELKNGDIYHPDFLCLNVRTRKEFLWEHFGMMDSLEYTSKTVSKLKSFNENNIHPGKNLIITMETAEIQLSSRQVENLIKEYLI</sequence>
<dbReference type="Gene3D" id="3.40.91.30">
    <property type="match status" value="1"/>
</dbReference>
<dbReference type="AlphaFoldDB" id="A0A1H9G1N4"/>